<dbReference type="EMBL" id="AP014693">
    <property type="protein sequence ID" value="BAQ02554.1"/>
    <property type="molecule type" value="Genomic_DNA"/>
</dbReference>
<dbReference type="KEGG" id="vg:26639467"/>
<accession>A0A0A8J9A4</accession>
<evidence type="ECO:0000313" key="1">
    <source>
        <dbReference type="EMBL" id="BAQ02554.1"/>
    </source>
</evidence>
<keyword evidence="2" id="KW-1185">Reference proteome</keyword>
<name>A0A0A8J9A4_9CAUD</name>
<dbReference type="Proteomes" id="UP000203794">
    <property type="component" value="Segment"/>
</dbReference>
<dbReference type="RefSeq" id="YP_009212875.1">
    <property type="nucleotide sequence ID" value="NC_028950.1"/>
</dbReference>
<reference evidence="1 2" key="1">
    <citation type="submission" date="2014-12" db="EMBL/GenBank/DDBJ databases">
        <title>Genome analysis of a novel jumbo phage RSL2 infecting the phytopathogen Ralstonia solanacearum.</title>
        <authorList>
            <person name="Kawasaki T."/>
            <person name="Fujie M."/>
            <person name="Chatchawankanphanich O."/>
            <person name="Ogata H."/>
            <person name="Yamada T."/>
        </authorList>
    </citation>
    <scope>NUCLEOTIDE SEQUENCE [LARGE SCALE GENOMIC DNA]</scope>
    <source>
        <strain evidence="1 2">RSL2</strain>
    </source>
</reference>
<dbReference type="OrthoDB" id="24344at10239"/>
<dbReference type="GeneID" id="26639467"/>
<sequence>MPVFLSAYDTTFGRRYHTEPTQAALVKATVSNYLAKNDDGYTVIEDSSEWPVDIPAFSHPLYVEKHPYDGLYVDARHFVTKNRQSGEVKINSQADYNLLLARAGLEAVWRSEPPTLFRAMSPLPASVYSSWLGENISRRFGLEPEDQYKLTIFAAWFYYSLFDNSEKPDDKDYFKICQGIAKATRIGADAIMQVLDGQDYVKNITDFCERAEDVVGNIRLKNFSSIVLYPILNSTWYGANSHEIVACSVEHVPTFLAMITAAMSERAYHRSQLSKMIERVPAKNSADDFLLQITATLKS</sequence>
<proteinExistence type="predicted"/>
<dbReference type="InterPro" id="IPR057921">
    <property type="entry name" value="PhiKZ_VTX"/>
</dbReference>
<protein>
    <recommendedName>
        <fullName evidence="3">Virion structural protein</fullName>
    </recommendedName>
</protein>
<organism evidence="1 2">
    <name type="scientific">Ralstonia phage RSL2</name>
    <dbReference type="NCBI Taxonomy" id="1585840"/>
    <lineage>
        <taxon>Viruses</taxon>
        <taxon>Duplodnaviria</taxon>
        <taxon>Heunggongvirae</taxon>
        <taxon>Uroviricota</taxon>
        <taxon>Caudoviricetes</taxon>
        <taxon>Chimalliviridae</taxon>
        <taxon>Chiangmaivirus</taxon>
        <taxon>Chiangmaivirus RSL2</taxon>
    </lineage>
</organism>
<dbReference type="Pfam" id="PF25614">
    <property type="entry name" value="PhiKZ_VTX"/>
    <property type="match status" value="1"/>
</dbReference>
<evidence type="ECO:0008006" key="3">
    <source>
        <dbReference type="Google" id="ProtNLM"/>
    </source>
</evidence>
<evidence type="ECO:0000313" key="2">
    <source>
        <dbReference type="Proteomes" id="UP000203794"/>
    </source>
</evidence>